<protein>
    <recommendedName>
        <fullName evidence="3">PAAR domain-containing protein</fullName>
    </recommendedName>
</protein>
<dbReference type="CDD" id="cd14744">
    <property type="entry name" value="PAAR_CT_2"/>
    <property type="match status" value="1"/>
</dbReference>
<dbReference type="Pfam" id="PF05488">
    <property type="entry name" value="PAAR_motif"/>
    <property type="match status" value="1"/>
</dbReference>
<dbReference type="Proteomes" id="UP000005959">
    <property type="component" value="Unassembled WGS sequence"/>
</dbReference>
<evidence type="ECO:0008006" key="3">
    <source>
        <dbReference type="Google" id="ProtNLM"/>
    </source>
</evidence>
<evidence type="ECO:0000313" key="2">
    <source>
        <dbReference type="Proteomes" id="UP000005959"/>
    </source>
</evidence>
<evidence type="ECO:0000313" key="1">
    <source>
        <dbReference type="EMBL" id="EHM39123.1"/>
    </source>
</evidence>
<dbReference type="Gene3D" id="2.60.200.60">
    <property type="match status" value="1"/>
</dbReference>
<reference evidence="1 2" key="1">
    <citation type="submission" date="2011-08" db="EMBL/GenBank/DDBJ databases">
        <authorList>
            <person name="Weinstock G."/>
            <person name="Sodergren E."/>
            <person name="Clifton S."/>
            <person name="Fulton L."/>
            <person name="Fulton B."/>
            <person name="Courtney L."/>
            <person name="Fronick C."/>
            <person name="Harrison M."/>
            <person name="Strong C."/>
            <person name="Farmer C."/>
            <person name="Delahaunty K."/>
            <person name="Markovic C."/>
            <person name="Hall O."/>
            <person name="Minx P."/>
            <person name="Tomlinson C."/>
            <person name="Mitreva M."/>
            <person name="Hou S."/>
            <person name="Chen J."/>
            <person name="Wollam A."/>
            <person name="Pepin K.H."/>
            <person name="Johnson M."/>
            <person name="Bhonagiri V."/>
            <person name="Zhang X."/>
            <person name="Suruliraj S."/>
            <person name="Warren W."/>
            <person name="Chinwalla A."/>
            <person name="Mardis E.R."/>
            <person name="Wilson R.K."/>
        </authorList>
    </citation>
    <scope>NUCLEOTIDE SEQUENCE [LARGE SCALE GENOMIC DNA]</scope>
    <source>
        <strain evidence="1 2">ATCC 51873</strain>
    </source>
</reference>
<dbReference type="EMBL" id="AGCI01000098">
    <property type="protein sequence ID" value="EHM39123.1"/>
    <property type="molecule type" value="Genomic_DNA"/>
</dbReference>
<dbReference type="HOGENOM" id="CLU_148568_4_2_6"/>
<proteinExistence type="predicted"/>
<organism evidence="1 2">
    <name type="scientific">Hafnia alvei ATCC 51873</name>
    <dbReference type="NCBI Taxonomy" id="1002364"/>
    <lineage>
        <taxon>Bacteria</taxon>
        <taxon>Pseudomonadati</taxon>
        <taxon>Pseudomonadota</taxon>
        <taxon>Gammaproteobacteria</taxon>
        <taxon>Enterobacterales</taxon>
        <taxon>Hafniaceae</taxon>
        <taxon>Hafnia</taxon>
    </lineage>
</organism>
<dbReference type="PATRIC" id="fig|1002364.3.peg.3579"/>
<name>G9YBJ4_HAFAL</name>
<comment type="caution">
    <text evidence="1">The sequence shown here is derived from an EMBL/GenBank/DDBJ whole genome shotgun (WGS) entry which is preliminary data.</text>
</comment>
<dbReference type="AlphaFoldDB" id="G9YBJ4"/>
<dbReference type="InterPro" id="IPR008727">
    <property type="entry name" value="PAAR_motif"/>
</dbReference>
<accession>G9YBJ4</accession>
<sequence>MIMSKGIIRLGDKLSSGGSVISATSTMIIEGKVAALVNDLVDCPRKGHGVNKIIQGSSHWMSDGKQVAFDKALCQCGCYVISSMPKVNSGD</sequence>
<gene>
    <name evidence="1" type="ORF">HMPREF0454_03975</name>
</gene>